<dbReference type="EMBL" id="CM000785">
    <property type="protein sequence ID" value="AQL01717.1"/>
    <property type="molecule type" value="Genomic_DNA"/>
</dbReference>
<dbReference type="PaxDb" id="4577-GRMZM2G328213_P01"/>
<dbReference type="Gene3D" id="3.30.200.20">
    <property type="entry name" value="Phosphorylase Kinase, domain 1"/>
    <property type="match status" value="1"/>
</dbReference>
<feature type="region of interest" description="Disordered" evidence="1">
    <location>
        <begin position="101"/>
        <end position="175"/>
    </location>
</feature>
<keyword evidence="2" id="KW-0418">Kinase</keyword>
<keyword evidence="2" id="KW-0675">Receptor</keyword>
<dbReference type="InterPro" id="IPR046959">
    <property type="entry name" value="PRK1-6/SRF4-like"/>
</dbReference>
<reference evidence="2" key="1">
    <citation type="submission" date="2015-12" db="EMBL/GenBank/DDBJ databases">
        <title>Update maize B73 reference genome by single molecule sequencing technologies.</title>
        <authorList>
            <consortium name="Maize Genome Sequencing Project"/>
            <person name="Ware D."/>
        </authorList>
    </citation>
    <scope>NUCLEOTIDE SEQUENCE</scope>
    <source>
        <tissue evidence="2">Seedling</tissue>
    </source>
</reference>
<dbReference type="InterPro" id="IPR011009">
    <property type="entry name" value="Kinase-like_dom_sf"/>
</dbReference>
<proteinExistence type="predicted"/>
<keyword evidence="2" id="KW-0808">Transferase</keyword>
<dbReference type="STRING" id="4577.K7W608"/>
<dbReference type="SMR" id="K7W608"/>
<accession>K7W608</accession>
<name>K7W608_MAIZE</name>
<dbReference type="GO" id="GO:0016301">
    <property type="term" value="F:kinase activity"/>
    <property type="evidence" value="ECO:0007669"/>
    <property type="project" value="UniProtKB-KW"/>
</dbReference>
<dbReference type="PANTHER" id="PTHR48007:SF37">
    <property type="entry name" value="LEUCINE-RICH REPEAT PROTEIN KINASE FAMILY PROTEIN"/>
    <property type="match status" value="1"/>
</dbReference>
<dbReference type="AlphaFoldDB" id="K7W608"/>
<feature type="compositionally biased region" description="Low complexity" evidence="1">
    <location>
        <begin position="101"/>
        <end position="134"/>
    </location>
</feature>
<feature type="compositionally biased region" description="Pro residues" evidence="1">
    <location>
        <begin position="135"/>
        <end position="145"/>
    </location>
</feature>
<evidence type="ECO:0000313" key="2">
    <source>
        <dbReference type="EMBL" id="AQL01717.1"/>
    </source>
</evidence>
<gene>
    <name evidence="2" type="ORF">ZEAMMB73_Zm00001d045175</name>
</gene>
<dbReference type="HOGENOM" id="CLU_1534780_0_0_1"/>
<dbReference type="SUPFAM" id="SSF56112">
    <property type="entry name" value="Protein kinase-like (PK-like)"/>
    <property type="match status" value="1"/>
</dbReference>
<dbReference type="InParanoid" id="K7W608"/>
<dbReference type="PANTHER" id="PTHR48007">
    <property type="entry name" value="LEUCINE-RICH REPEAT RECEPTOR-LIKE PROTEIN KINASE PXC1"/>
    <property type="match status" value="1"/>
</dbReference>
<protein>
    <submittedName>
        <fullName evidence="2">Putative leucine-rich repeat receptor protein kinase family protein</fullName>
    </submittedName>
</protein>
<evidence type="ECO:0000256" key="1">
    <source>
        <dbReference type="SAM" id="MobiDB-lite"/>
    </source>
</evidence>
<organism evidence="2">
    <name type="scientific">Zea mays</name>
    <name type="common">Maize</name>
    <dbReference type="NCBI Taxonomy" id="4577"/>
    <lineage>
        <taxon>Eukaryota</taxon>
        <taxon>Viridiplantae</taxon>
        <taxon>Streptophyta</taxon>
        <taxon>Embryophyta</taxon>
        <taxon>Tracheophyta</taxon>
        <taxon>Spermatophyta</taxon>
        <taxon>Magnoliopsida</taxon>
        <taxon>Liliopsida</taxon>
        <taxon>Poales</taxon>
        <taxon>Poaceae</taxon>
        <taxon>PACMAD clade</taxon>
        <taxon>Panicoideae</taxon>
        <taxon>Andropogonodae</taxon>
        <taxon>Andropogoneae</taxon>
        <taxon>Tripsacinae</taxon>
        <taxon>Zea</taxon>
    </lineage>
</organism>
<sequence>MTKLAVAVAAGSVLAALLVYAMIAMKRLDAAEIGPAAREAEAFEQNMDVVGRLRHPNLVPLRAFFQAKEERLLVYDGRRMSFCCSYDSCSRGVVRVSYSRGAGAPGAGSPRATVTSPTCSATTSPATAPSRARPTTPPPPRPPHPARLAPFSSRGIGRPSFITSTTDSTRCPDRI</sequence>